<feature type="domain" description="Cyclin-D1-binding protein 1-like C-terminal" evidence="8">
    <location>
        <begin position="227"/>
        <end position="324"/>
    </location>
</feature>
<accession>A0A1X7V5V7</accession>
<evidence type="ECO:0000256" key="1">
    <source>
        <dbReference type="ARBA" id="ARBA00004123"/>
    </source>
</evidence>
<dbReference type="GO" id="GO:0005634">
    <property type="term" value="C:nucleus"/>
    <property type="evidence" value="ECO:0007669"/>
    <property type="project" value="UniProtKB-SubCell"/>
</dbReference>
<evidence type="ECO:0000256" key="5">
    <source>
        <dbReference type="ARBA" id="ARBA00023242"/>
    </source>
</evidence>
<keyword evidence="4" id="KW-0963">Cytoplasm</keyword>
<dbReference type="STRING" id="400682.A0A1X7V5V7"/>
<protein>
    <submittedName>
        <fullName evidence="9">Uncharacterized protein</fullName>
    </submittedName>
</protein>
<keyword evidence="5" id="KW-0539">Nucleus</keyword>
<dbReference type="Gene3D" id="1.20.1410.10">
    <property type="entry name" value="I/LWEQ domain"/>
    <property type="match status" value="1"/>
</dbReference>
<dbReference type="Pfam" id="PF13324">
    <property type="entry name" value="GCIP_N"/>
    <property type="match status" value="1"/>
</dbReference>
<reference evidence="9" key="2">
    <citation type="submission" date="2017-05" db="UniProtKB">
        <authorList>
            <consortium name="EnsemblMetazoa"/>
        </authorList>
    </citation>
    <scope>IDENTIFICATION</scope>
</reference>
<organism evidence="9">
    <name type="scientific">Amphimedon queenslandica</name>
    <name type="common">Sponge</name>
    <dbReference type="NCBI Taxonomy" id="400682"/>
    <lineage>
        <taxon>Eukaryota</taxon>
        <taxon>Metazoa</taxon>
        <taxon>Porifera</taxon>
        <taxon>Demospongiae</taxon>
        <taxon>Heteroscleromorpha</taxon>
        <taxon>Haplosclerida</taxon>
        <taxon>Niphatidae</taxon>
        <taxon>Amphimedon</taxon>
    </lineage>
</organism>
<dbReference type="EnsemblMetazoa" id="Aqu2.1.34897_001">
    <property type="protein sequence ID" value="Aqu2.1.34897_001"/>
    <property type="gene ID" value="Aqu2.1.34897"/>
</dbReference>
<dbReference type="AlphaFoldDB" id="A0A1X7V5V7"/>
<dbReference type="PANTHER" id="PTHR15492:SF1">
    <property type="entry name" value="CYCLIN-D1-BINDING PROTEIN 1"/>
    <property type="match status" value="1"/>
</dbReference>
<sequence>MAKRVVKAREKEMHHSAVLLSSEVRERLETVSENVSLVIKQIKNNSKGFAHAALSLGEFHSNLRSNVSSLSDACTKLSMLFSSPQTPPSLNETGIICLMVENATLCLTSTCCQCKVEWGKCHYNDVQRLVVDILEGVSSFIEILMRDGCKSDCQKRLQGTGSVWEHCDRILKLPTDNKSSVLRHCFAQLQLLRDADNEIEELVEANGSSGITTDDIGMGLEELSINDDDEENPDQWSEADKAIVTPSIELIKLSSVLTDKICHGILQQNDTLECCYIEHLDILIDLVELLSPLVDDLASNLEAPIDHQSLEDDGKSLQRVLLKIIIHTKSCGFYKQMTDVLKEYEAKINSINL</sequence>
<comment type="similarity">
    <text evidence="3">Belongs to the CCNDBP1 family.</text>
</comment>
<dbReference type="GO" id="GO:0005737">
    <property type="term" value="C:cytoplasm"/>
    <property type="evidence" value="ECO:0007669"/>
    <property type="project" value="UniProtKB-SubCell"/>
</dbReference>
<dbReference type="InParanoid" id="A0A1X7V5V7"/>
<dbReference type="Proteomes" id="UP000007879">
    <property type="component" value="Unassembled WGS sequence"/>
</dbReference>
<keyword evidence="10" id="KW-1185">Reference proteome</keyword>
<dbReference type="Gene3D" id="1.20.1420.10">
    <property type="entry name" value="Talin, central domain"/>
    <property type="match status" value="1"/>
</dbReference>
<reference evidence="10" key="1">
    <citation type="journal article" date="2010" name="Nature">
        <title>The Amphimedon queenslandica genome and the evolution of animal complexity.</title>
        <authorList>
            <person name="Srivastava M."/>
            <person name="Simakov O."/>
            <person name="Chapman J."/>
            <person name="Fahey B."/>
            <person name="Gauthier M.E."/>
            <person name="Mitros T."/>
            <person name="Richards G.S."/>
            <person name="Conaco C."/>
            <person name="Dacre M."/>
            <person name="Hellsten U."/>
            <person name="Larroux C."/>
            <person name="Putnam N.H."/>
            <person name="Stanke M."/>
            <person name="Adamska M."/>
            <person name="Darling A."/>
            <person name="Degnan S.M."/>
            <person name="Oakley T.H."/>
            <person name="Plachetzki D.C."/>
            <person name="Zhai Y."/>
            <person name="Adamski M."/>
            <person name="Calcino A."/>
            <person name="Cummins S.F."/>
            <person name="Goodstein D.M."/>
            <person name="Harris C."/>
            <person name="Jackson D.J."/>
            <person name="Leys S.P."/>
            <person name="Shu S."/>
            <person name="Woodcroft B.J."/>
            <person name="Vervoort M."/>
            <person name="Kosik K.S."/>
            <person name="Manning G."/>
            <person name="Degnan B.M."/>
            <person name="Rokhsar D.S."/>
        </authorList>
    </citation>
    <scope>NUCLEOTIDE SEQUENCE [LARGE SCALE GENOMIC DNA]</scope>
</reference>
<evidence type="ECO:0000256" key="3">
    <source>
        <dbReference type="ARBA" id="ARBA00008940"/>
    </source>
</evidence>
<keyword evidence="6" id="KW-0131">Cell cycle</keyword>
<name>A0A1X7V5V7_AMPQE</name>
<dbReference type="KEGG" id="aqu:105312344"/>
<dbReference type="eggNOG" id="ENOG502SGCW">
    <property type="taxonomic scope" value="Eukaryota"/>
</dbReference>
<evidence type="ECO:0000256" key="4">
    <source>
        <dbReference type="ARBA" id="ARBA00022490"/>
    </source>
</evidence>
<evidence type="ECO:0000313" key="10">
    <source>
        <dbReference type="Proteomes" id="UP000007879"/>
    </source>
</evidence>
<dbReference type="EnsemblMetazoa" id="XM_019995144.1">
    <property type="protein sequence ID" value="XP_019850703.1"/>
    <property type="gene ID" value="LOC105312344"/>
</dbReference>
<evidence type="ECO:0000256" key="6">
    <source>
        <dbReference type="ARBA" id="ARBA00023306"/>
    </source>
</evidence>
<proteinExistence type="inferred from homology"/>
<evidence type="ECO:0000256" key="2">
    <source>
        <dbReference type="ARBA" id="ARBA00004496"/>
    </source>
</evidence>
<dbReference type="InterPro" id="IPR049317">
    <property type="entry name" value="GCIP-like_N"/>
</dbReference>
<gene>
    <name evidence="9" type="primary">105312344</name>
</gene>
<dbReference type="InterPro" id="IPR049318">
    <property type="entry name" value="GCIP_C"/>
</dbReference>
<dbReference type="OrthoDB" id="41588at2759"/>
<evidence type="ECO:0000259" key="7">
    <source>
        <dbReference type="Pfam" id="PF13324"/>
    </source>
</evidence>
<comment type="subcellular location">
    <subcellularLocation>
        <location evidence="2">Cytoplasm</location>
    </subcellularLocation>
    <subcellularLocation>
        <location evidence="1">Nucleus</location>
    </subcellularLocation>
</comment>
<dbReference type="PANTHER" id="PTHR15492">
    <property type="entry name" value="CYCLIN D1-BINDING PROTEIN 1"/>
    <property type="match status" value="1"/>
</dbReference>
<dbReference type="Pfam" id="PF20936">
    <property type="entry name" value="GCIP_C"/>
    <property type="match status" value="1"/>
</dbReference>
<dbReference type="InterPro" id="IPR026907">
    <property type="entry name" value="GCIP-like"/>
</dbReference>
<evidence type="ECO:0000259" key="8">
    <source>
        <dbReference type="Pfam" id="PF20936"/>
    </source>
</evidence>
<feature type="domain" description="Cyclin-D1-binding protein 1-like N-terminal" evidence="7">
    <location>
        <begin position="63"/>
        <end position="204"/>
    </location>
</feature>
<evidence type="ECO:0000313" key="9">
    <source>
        <dbReference type="EnsemblMetazoa" id="Aqu2.1.34897_001"/>
    </source>
</evidence>